<comment type="caution">
    <text evidence="6">The sequence shown here is derived from an EMBL/GenBank/DDBJ whole genome shotgun (WGS) entry which is preliminary data.</text>
</comment>
<dbReference type="Pfam" id="PF03160">
    <property type="entry name" value="Calx-beta"/>
    <property type="match status" value="1"/>
</dbReference>
<evidence type="ECO:0000256" key="3">
    <source>
        <dbReference type="ARBA" id="ARBA00022837"/>
    </source>
</evidence>
<feature type="domain" description="Calx-beta" evidence="5">
    <location>
        <begin position="66"/>
        <end position="148"/>
    </location>
</feature>
<dbReference type="PANTHER" id="PTHR11878:SF77">
    <property type="entry name" value="SODIUM_CALCIUM EXCHANGER 2 ISOFORM X1"/>
    <property type="match status" value="1"/>
</dbReference>
<protein>
    <recommendedName>
        <fullName evidence="5">Calx-beta domain-containing protein</fullName>
    </recommendedName>
</protein>
<keyword evidence="4" id="KW-0813">Transport</keyword>
<dbReference type="InterPro" id="IPR003644">
    <property type="entry name" value="Calx_beta"/>
</dbReference>
<evidence type="ECO:0000259" key="5">
    <source>
        <dbReference type="SMART" id="SM00237"/>
    </source>
</evidence>
<keyword evidence="7" id="KW-1185">Reference proteome</keyword>
<sequence length="148" mass="16685">VIRMLKELREKHPDKDLDQLIEMANYATMQKQHKSRAFYRVQATRMMIGAGNVLKKHAAAEQAKRTAGDSAENDLATCSHIAFEQAQYQCSENCRSVSLWVCLQGGTDTKTFHVDYRTENGSASSGADYEYCEGTIVFQPGETRKEIK</sequence>
<dbReference type="PANTHER" id="PTHR11878">
    <property type="entry name" value="SODIUM/CALCIUM EXCHANGER"/>
    <property type="match status" value="1"/>
</dbReference>
<dbReference type="Gene3D" id="2.60.40.2030">
    <property type="match status" value="1"/>
</dbReference>
<dbReference type="SMART" id="SM00237">
    <property type="entry name" value="Calx_beta"/>
    <property type="match status" value="1"/>
</dbReference>
<keyword evidence="2" id="KW-0677">Repeat</keyword>
<dbReference type="AlphaFoldDB" id="A0ABD0R5M6"/>
<feature type="non-terminal residue" evidence="6">
    <location>
        <position position="148"/>
    </location>
</feature>
<dbReference type="GO" id="GO:0006811">
    <property type="term" value="P:monoatomic ion transport"/>
    <property type="evidence" value="ECO:0007669"/>
    <property type="project" value="UniProtKB-KW"/>
</dbReference>
<evidence type="ECO:0000256" key="4">
    <source>
        <dbReference type="ARBA" id="ARBA00023065"/>
    </source>
</evidence>
<keyword evidence="4" id="KW-0406">Ion transport</keyword>
<name>A0ABD0R5M6_CIRMR</name>
<dbReference type="Pfam" id="PF16494">
    <property type="entry name" value="Na_Ca_ex_C"/>
    <property type="match status" value="1"/>
</dbReference>
<organism evidence="6 7">
    <name type="scientific">Cirrhinus mrigala</name>
    <name type="common">Mrigala</name>
    <dbReference type="NCBI Taxonomy" id="683832"/>
    <lineage>
        <taxon>Eukaryota</taxon>
        <taxon>Metazoa</taxon>
        <taxon>Chordata</taxon>
        <taxon>Craniata</taxon>
        <taxon>Vertebrata</taxon>
        <taxon>Euteleostomi</taxon>
        <taxon>Actinopterygii</taxon>
        <taxon>Neopterygii</taxon>
        <taxon>Teleostei</taxon>
        <taxon>Ostariophysi</taxon>
        <taxon>Cypriniformes</taxon>
        <taxon>Cyprinidae</taxon>
        <taxon>Labeoninae</taxon>
        <taxon>Labeonini</taxon>
        <taxon>Cirrhinus</taxon>
    </lineage>
</organism>
<dbReference type="InterPro" id="IPR051171">
    <property type="entry name" value="CaCA"/>
</dbReference>
<gene>
    <name evidence="6" type="ORF">M9458_011499</name>
</gene>
<keyword evidence="3" id="KW-0106">Calcium</keyword>
<evidence type="ECO:0000256" key="1">
    <source>
        <dbReference type="ARBA" id="ARBA00022729"/>
    </source>
</evidence>
<keyword evidence="1" id="KW-0732">Signal</keyword>
<dbReference type="SUPFAM" id="SSF141072">
    <property type="entry name" value="CalX-like"/>
    <property type="match status" value="1"/>
</dbReference>
<reference evidence="6 7" key="1">
    <citation type="submission" date="2024-05" db="EMBL/GenBank/DDBJ databases">
        <title>Genome sequencing and assembly of Indian major carp, Cirrhinus mrigala (Hamilton, 1822).</title>
        <authorList>
            <person name="Mohindra V."/>
            <person name="Chowdhury L.M."/>
            <person name="Lal K."/>
            <person name="Jena J.K."/>
        </authorList>
    </citation>
    <scope>NUCLEOTIDE SEQUENCE [LARGE SCALE GENOMIC DNA]</scope>
    <source>
        <strain evidence="6">CM1030</strain>
        <tissue evidence="6">Blood</tissue>
    </source>
</reference>
<feature type="non-terminal residue" evidence="6">
    <location>
        <position position="1"/>
    </location>
</feature>
<evidence type="ECO:0000313" key="6">
    <source>
        <dbReference type="EMBL" id="KAL0193203.1"/>
    </source>
</evidence>
<accession>A0ABD0R5M6</accession>
<dbReference type="InterPro" id="IPR038081">
    <property type="entry name" value="CalX-like_sf"/>
</dbReference>
<proteinExistence type="predicted"/>
<evidence type="ECO:0000256" key="2">
    <source>
        <dbReference type="ARBA" id="ARBA00022737"/>
    </source>
</evidence>
<dbReference type="Proteomes" id="UP001529510">
    <property type="component" value="Unassembled WGS sequence"/>
</dbReference>
<dbReference type="InterPro" id="IPR032452">
    <property type="entry name" value="Na_Ca_Ex_C-exten"/>
</dbReference>
<evidence type="ECO:0000313" key="7">
    <source>
        <dbReference type="Proteomes" id="UP001529510"/>
    </source>
</evidence>
<dbReference type="EMBL" id="JAMKFB020000005">
    <property type="protein sequence ID" value="KAL0193203.1"/>
    <property type="molecule type" value="Genomic_DNA"/>
</dbReference>